<proteinExistence type="predicted"/>
<reference evidence="2 3" key="1">
    <citation type="submission" date="2023-10" db="EMBL/GenBank/DDBJ databases">
        <title>Novel methanotroph of the genus Methylocapsa from a subarctic wetland.</title>
        <authorList>
            <person name="Belova S.E."/>
            <person name="Oshkin I.Y."/>
            <person name="Miroshnikov K."/>
            <person name="Dedysh S.N."/>
        </authorList>
    </citation>
    <scope>NUCLEOTIDE SEQUENCE [LARGE SCALE GENOMIC DNA]</scope>
    <source>
        <strain evidence="2 3">RX1</strain>
    </source>
</reference>
<feature type="chain" id="PRO_5046016608" evidence="1">
    <location>
        <begin position="27"/>
        <end position="103"/>
    </location>
</feature>
<sequence>MMSLAARAGACVSLVLAGACFFQAHAADLDRTWGGYAPPRPAPFTVGVDARCRIIPAPELDLVGDTARFHPQAVCQSRGLYADSLEFPGAPVFYGPAYGYAHY</sequence>
<dbReference type="RefSeq" id="WP_407340354.1">
    <property type="nucleotide sequence ID" value="NZ_CP136862.1"/>
</dbReference>
<feature type="signal peptide" evidence="1">
    <location>
        <begin position="1"/>
        <end position="26"/>
    </location>
</feature>
<name>A0ABZ0HY31_9HYPH</name>
<protein>
    <submittedName>
        <fullName evidence="2">Uncharacterized protein</fullName>
    </submittedName>
</protein>
<keyword evidence="3" id="KW-1185">Reference proteome</keyword>
<dbReference type="EMBL" id="CP136862">
    <property type="protein sequence ID" value="WOJ90766.1"/>
    <property type="molecule type" value="Genomic_DNA"/>
</dbReference>
<evidence type="ECO:0000313" key="2">
    <source>
        <dbReference type="EMBL" id="WOJ90766.1"/>
    </source>
</evidence>
<accession>A0ABZ0HY31</accession>
<evidence type="ECO:0000313" key="3">
    <source>
        <dbReference type="Proteomes" id="UP001626536"/>
    </source>
</evidence>
<gene>
    <name evidence="2" type="ORF">RZS28_05620</name>
</gene>
<keyword evidence="1" id="KW-0732">Signal</keyword>
<organism evidence="2 3">
    <name type="scientific">Methylocapsa polymorpha</name>
    <dbReference type="NCBI Taxonomy" id="3080828"/>
    <lineage>
        <taxon>Bacteria</taxon>
        <taxon>Pseudomonadati</taxon>
        <taxon>Pseudomonadota</taxon>
        <taxon>Alphaproteobacteria</taxon>
        <taxon>Hyphomicrobiales</taxon>
        <taxon>Beijerinckiaceae</taxon>
        <taxon>Methylocapsa</taxon>
    </lineage>
</organism>
<dbReference type="Proteomes" id="UP001626536">
    <property type="component" value="Chromosome"/>
</dbReference>
<evidence type="ECO:0000256" key="1">
    <source>
        <dbReference type="SAM" id="SignalP"/>
    </source>
</evidence>
<dbReference type="PROSITE" id="PS51257">
    <property type="entry name" value="PROKAR_LIPOPROTEIN"/>
    <property type="match status" value="1"/>
</dbReference>